<dbReference type="InterPro" id="IPR013325">
    <property type="entry name" value="RNA_pol_sigma_r2"/>
</dbReference>
<keyword evidence="2" id="KW-0805">Transcription regulation</keyword>
<evidence type="ECO:0000256" key="4">
    <source>
        <dbReference type="ARBA" id="ARBA00023125"/>
    </source>
</evidence>
<dbReference type="Pfam" id="PF04542">
    <property type="entry name" value="Sigma70_r2"/>
    <property type="match status" value="1"/>
</dbReference>
<keyword evidence="5" id="KW-0804">Transcription</keyword>
<evidence type="ECO:0000259" key="6">
    <source>
        <dbReference type="Pfam" id="PF04542"/>
    </source>
</evidence>
<protein>
    <submittedName>
        <fullName evidence="8">Sigma-70 family RNA polymerase sigma factor</fullName>
    </submittedName>
</protein>
<evidence type="ECO:0000256" key="5">
    <source>
        <dbReference type="ARBA" id="ARBA00023163"/>
    </source>
</evidence>
<dbReference type="PANTHER" id="PTHR43133:SF52">
    <property type="entry name" value="ECF RNA POLYMERASE SIGMA FACTOR SIGL"/>
    <property type="match status" value="1"/>
</dbReference>
<dbReference type="Gene3D" id="1.10.1740.10">
    <property type="match status" value="1"/>
</dbReference>
<dbReference type="Proteomes" id="UP000676456">
    <property type="component" value="Unassembled WGS sequence"/>
</dbReference>
<keyword evidence="9" id="KW-1185">Reference proteome</keyword>
<comment type="similarity">
    <text evidence="1">Belongs to the sigma-70 factor family. ECF subfamily.</text>
</comment>
<dbReference type="GO" id="GO:0003677">
    <property type="term" value="F:DNA binding"/>
    <property type="evidence" value="ECO:0007669"/>
    <property type="project" value="UniProtKB-KW"/>
</dbReference>
<dbReference type="InterPro" id="IPR013324">
    <property type="entry name" value="RNA_pol_sigma_r3/r4-like"/>
</dbReference>
<feature type="domain" description="RNA polymerase sigma-70 region 2" evidence="6">
    <location>
        <begin position="7"/>
        <end position="73"/>
    </location>
</feature>
<dbReference type="Gene3D" id="1.10.10.10">
    <property type="entry name" value="Winged helix-like DNA-binding domain superfamily/Winged helix DNA-binding domain"/>
    <property type="match status" value="1"/>
</dbReference>
<dbReference type="InterPro" id="IPR036388">
    <property type="entry name" value="WH-like_DNA-bd_sf"/>
</dbReference>
<proteinExistence type="inferred from homology"/>
<evidence type="ECO:0000313" key="9">
    <source>
        <dbReference type="Proteomes" id="UP000676456"/>
    </source>
</evidence>
<dbReference type="PANTHER" id="PTHR43133">
    <property type="entry name" value="RNA POLYMERASE ECF-TYPE SIGMA FACTO"/>
    <property type="match status" value="1"/>
</dbReference>
<evidence type="ECO:0000256" key="2">
    <source>
        <dbReference type="ARBA" id="ARBA00023015"/>
    </source>
</evidence>
<reference evidence="8 9" key="1">
    <citation type="submission" date="2021-05" db="EMBL/GenBank/DDBJ databases">
        <title>Novel Bacillus species.</title>
        <authorList>
            <person name="Liu G."/>
        </authorList>
    </citation>
    <scope>NUCLEOTIDE SEQUENCE [LARGE SCALE GENOMIC DNA]</scope>
    <source>
        <strain evidence="8 9">FJAT-49682</strain>
    </source>
</reference>
<dbReference type="SUPFAM" id="SSF88946">
    <property type="entry name" value="Sigma2 domain of RNA polymerase sigma factors"/>
    <property type="match status" value="1"/>
</dbReference>
<dbReference type="EMBL" id="JAGYPN010000002">
    <property type="protein sequence ID" value="MBS4223573.1"/>
    <property type="molecule type" value="Genomic_DNA"/>
</dbReference>
<evidence type="ECO:0000313" key="8">
    <source>
        <dbReference type="EMBL" id="MBS4223573.1"/>
    </source>
</evidence>
<dbReference type="SUPFAM" id="SSF88659">
    <property type="entry name" value="Sigma3 and sigma4 domains of RNA polymerase sigma factors"/>
    <property type="match status" value="1"/>
</dbReference>
<dbReference type="Pfam" id="PF08281">
    <property type="entry name" value="Sigma70_r4_2"/>
    <property type="match status" value="1"/>
</dbReference>
<evidence type="ECO:0000256" key="1">
    <source>
        <dbReference type="ARBA" id="ARBA00010641"/>
    </source>
</evidence>
<organism evidence="8 9">
    <name type="scientific">Lederbergia citrea</name>
    <dbReference type="NCBI Taxonomy" id="2833581"/>
    <lineage>
        <taxon>Bacteria</taxon>
        <taxon>Bacillati</taxon>
        <taxon>Bacillota</taxon>
        <taxon>Bacilli</taxon>
        <taxon>Bacillales</taxon>
        <taxon>Bacillaceae</taxon>
        <taxon>Lederbergia</taxon>
    </lineage>
</organism>
<dbReference type="InterPro" id="IPR014284">
    <property type="entry name" value="RNA_pol_sigma-70_dom"/>
</dbReference>
<comment type="caution">
    <text evidence="8">The sequence shown here is derived from an EMBL/GenBank/DDBJ whole genome shotgun (WGS) entry which is preliminary data.</text>
</comment>
<feature type="domain" description="RNA polymerase sigma factor 70 region 4 type 2" evidence="7">
    <location>
        <begin position="104"/>
        <end position="156"/>
    </location>
</feature>
<dbReference type="NCBIfam" id="TIGR02937">
    <property type="entry name" value="sigma70-ECF"/>
    <property type="match status" value="1"/>
</dbReference>
<dbReference type="InterPro" id="IPR013249">
    <property type="entry name" value="RNA_pol_sigma70_r4_t2"/>
</dbReference>
<keyword evidence="3" id="KW-0731">Sigma factor</keyword>
<dbReference type="GO" id="GO:0016987">
    <property type="term" value="F:sigma factor activity"/>
    <property type="evidence" value="ECO:0007669"/>
    <property type="project" value="UniProtKB-KW"/>
</dbReference>
<gene>
    <name evidence="8" type="ORF">KHA91_12525</name>
</gene>
<evidence type="ECO:0000256" key="3">
    <source>
        <dbReference type="ARBA" id="ARBA00023082"/>
    </source>
</evidence>
<sequence length="165" mass="19455">MNELEELYKEIQPKIYAFFYVKTFDRASAEDLTHDVFYEAVKGFSSFSGKSTLQTWIFSIAKNLLKKHYRSKKYGENLKDQLAADEAIPPLSPEDLYMLKEGNEKLLQQISRLDDLSREIVTLRIYGELSFQEIGELVDKTENYVRVNFHRSKLRLQKEMRVNDE</sequence>
<keyword evidence="4" id="KW-0238">DNA-binding</keyword>
<dbReference type="GO" id="GO:0006352">
    <property type="term" value="P:DNA-templated transcription initiation"/>
    <property type="evidence" value="ECO:0007669"/>
    <property type="project" value="InterPro"/>
</dbReference>
<name>A0A942Z3H4_9BACI</name>
<dbReference type="InterPro" id="IPR039425">
    <property type="entry name" value="RNA_pol_sigma-70-like"/>
</dbReference>
<dbReference type="AlphaFoldDB" id="A0A942Z3H4"/>
<dbReference type="InterPro" id="IPR007627">
    <property type="entry name" value="RNA_pol_sigma70_r2"/>
</dbReference>
<accession>A0A942Z3H4</accession>
<dbReference type="RefSeq" id="WP_213098572.1">
    <property type="nucleotide sequence ID" value="NZ_JAGYPN010000002.1"/>
</dbReference>
<evidence type="ECO:0000259" key="7">
    <source>
        <dbReference type="Pfam" id="PF08281"/>
    </source>
</evidence>